<evidence type="ECO:0000256" key="2">
    <source>
        <dbReference type="ARBA" id="ARBA00009643"/>
    </source>
</evidence>
<dbReference type="Proteomes" id="UP000789390">
    <property type="component" value="Unassembled WGS sequence"/>
</dbReference>
<protein>
    <submittedName>
        <fullName evidence="11">Uncharacterized protein</fullName>
    </submittedName>
</protein>
<feature type="transmembrane region" description="Helical" evidence="10">
    <location>
        <begin position="226"/>
        <end position="248"/>
    </location>
</feature>
<name>A0A8J2S0M7_9CRUS</name>
<dbReference type="Pfam" id="PF12280">
    <property type="entry name" value="BSMAP"/>
    <property type="match status" value="1"/>
</dbReference>
<comment type="similarity">
    <text evidence="2">Belongs to the TMEM59 family.</text>
</comment>
<keyword evidence="12" id="KW-1185">Reference proteome</keyword>
<comment type="caution">
    <text evidence="11">The sequence shown here is derived from an EMBL/GenBank/DDBJ whole genome shotgun (WGS) entry which is preliminary data.</text>
</comment>
<organism evidence="11 12">
    <name type="scientific">Daphnia galeata</name>
    <dbReference type="NCBI Taxonomy" id="27404"/>
    <lineage>
        <taxon>Eukaryota</taxon>
        <taxon>Metazoa</taxon>
        <taxon>Ecdysozoa</taxon>
        <taxon>Arthropoda</taxon>
        <taxon>Crustacea</taxon>
        <taxon>Branchiopoda</taxon>
        <taxon>Diplostraca</taxon>
        <taxon>Cladocera</taxon>
        <taxon>Anomopoda</taxon>
        <taxon>Daphniidae</taxon>
        <taxon>Daphnia</taxon>
    </lineage>
</organism>
<evidence type="ECO:0000256" key="9">
    <source>
        <dbReference type="SAM" id="MobiDB-lite"/>
    </source>
</evidence>
<feature type="region of interest" description="Disordered" evidence="9">
    <location>
        <begin position="254"/>
        <end position="276"/>
    </location>
</feature>
<evidence type="ECO:0000256" key="6">
    <source>
        <dbReference type="ARBA" id="ARBA00023034"/>
    </source>
</evidence>
<keyword evidence="6" id="KW-0333">Golgi apparatus</keyword>
<comment type="subcellular location">
    <subcellularLocation>
        <location evidence="1">Golgi apparatus membrane</location>
        <topology evidence="1">Single-pass type I membrane protein</topology>
    </subcellularLocation>
</comment>
<accession>A0A8J2S0M7</accession>
<evidence type="ECO:0000313" key="12">
    <source>
        <dbReference type="Proteomes" id="UP000789390"/>
    </source>
</evidence>
<evidence type="ECO:0000256" key="10">
    <source>
        <dbReference type="SAM" id="Phobius"/>
    </source>
</evidence>
<dbReference type="InterPro" id="IPR022065">
    <property type="entry name" value="Uncharacterised_TMEM59"/>
</dbReference>
<evidence type="ECO:0000256" key="4">
    <source>
        <dbReference type="ARBA" id="ARBA00022729"/>
    </source>
</evidence>
<keyword evidence="4" id="KW-0732">Signal</keyword>
<dbReference type="GO" id="GO:0000139">
    <property type="term" value="C:Golgi membrane"/>
    <property type="evidence" value="ECO:0007669"/>
    <property type="project" value="UniProtKB-SubCell"/>
</dbReference>
<dbReference type="PANTHER" id="PTHR28652">
    <property type="entry name" value="TRANSMEMBRANE PROTEIN 59-LIKE PROTEIN"/>
    <property type="match status" value="1"/>
</dbReference>
<evidence type="ECO:0000256" key="3">
    <source>
        <dbReference type="ARBA" id="ARBA00022692"/>
    </source>
</evidence>
<keyword evidence="5 10" id="KW-1133">Transmembrane helix</keyword>
<keyword evidence="3 10" id="KW-0812">Transmembrane</keyword>
<evidence type="ECO:0000313" key="11">
    <source>
        <dbReference type="EMBL" id="CAH0110464.1"/>
    </source>
</evidence>
<evidence type="ECO:0000256" key="5">
    <source>
        <dbReference type="ARBA" id="ARBA00022989"/>
    </source>
</evidence>
<evidence type="ECO:0000256" key="1">
    <source>
        <dbReference type="ARBA" id="ARBA00004614"/>
    </source>
</evidence>
<reference evidence="11" key="1">
    <citation type="submission" date="2021-11" db="EMBL/GenBank/DDBJ databases">
        <authorList>
            <person name="Schell T."/>
        </authorList>
    </citation>
    <scope>NUCLEOTIDE SEQUENCE</scope>
    <source>
        <strain evidence="11">M5</strain>
    </source>
</reference>
<gene>
    <name evidence="11" type="ORF">DGAL_LOCUS14032</name>
</gene>
<evidence type="ECO:0000256" key="7">
    <source>
        <dbReference type="ARBA" id="ARBA00023136"/>
    </source>
</evidence>
<proteinExistence type="inferred from homology"/>
<dbReference type="AlphaFoldDB" id="A0A8J2S0M7"/>
<dbReference type="OrthoDB" id="6371519at2759"/>
<keyword evidence="7 10" id="KW-0472">Membrane</keyword>
<dbReference type="EMBL" id="CAKKLH010000303">
    <property type="protein sequence ID" value="CAH0110464.1"/>
    <property type="molecule type" value="Genomic_DNA"/>
</dbReference>
<keyword evidence="8" id="KW-0325">Glycoprotein</keyword>
<evidence type="ECO:0000256" key="8">
    <source>
        <dbReference type="ARBA" id="ARBA00023180"/>
    </source>
</evidence>
<sequence length="276" mass="30957">MFGRQFVGILEQFFTIKNVVMFLYWSQTSSAMSGYGDLLVNSSLICDTCVNLCETSHQAVDEILIGHCQRGCRLFDILFIQNPMFVKFDVATAFTSCHNSCSEAYGETSAVTACSDGCNNFQKEYVIKRREIEQEWEEAERSIFLMLFKPYFESSVKLRSPQVLKVNDFQEVISSTPHTKRRESASIVQPTPVHTVERTLRLRNVPTAPTASPTAPVTSWITPSSVTIFILGIFVILGLACFCCITNIHPVKNTTTPKSPVETEPPPSYEEAICVH</sequence>
<dbReference type="PANTHER" id="PTHR28652:SF2">
    <property type="entry name" value="TRANSMEMBRANE PROTEIN 59-LIKE PROTEIN"/>
    <property type="match status" value="1"/>
</dbReference>